<dbReference type="InterPro" id="IPR029066">
    <property type="entry name" value="PLP-binding_barrel"/>
</dbReference>
<dbReference type="InterPro" id="IPR000821">
    <property type="entry name" value="Ala_racemase"/>
</dbReference>
<keyword evidence="3" id="KW-0413">Isomerase</keyword>
<dbReference type="PRINTS" id="PR00992">
    <property type="entry name" value="ALARACEMASE"/>
</dbReference>
<name>A0A382DW79_9ZZZZ</name>
<evidence type="ECO:0000313" key="5">
    <source>
        <dbReference type="EMBL" id="SVB41827.1"/>
    </source>
</evidence>
<dbReference type="InterPro" id="IPR001608">
    <property type="entry name" value="Ala_racemase_N"/>
</dbReference>
<dbReference type="GO" id="GO:0008784">
    <property type="term" value="F:alanine racemase activity"/>
    <property type="evidence" value="ECO:0007669"/>
    <property type="project" value="InterPro"/>
</dbReference>
<accession>A0A382DW79</accession>
<gene>
    <name evidence="5" type="ORF">METZ01_LOCUS194681</name>
</gene>
<sequence length="173" mass="18931">METFAEVDLSAIRANVKAIRPYIDPAQIIAVIKADAYGHGAIPVSRVLAGDVMMFAVATVGEAIELRQAGIHHPILILYNVLPHLVEKAVIQKITLTVSETELPKALSKIAQRENRDIKIHVNINTGMNRDGVQCNQAVGFLQWLNTLPGIMIEGVFTHFATADKIADTELDQ</sequence>
<keyword evidence="2" id="KW-0663">Pyridoxal phosphate</keyword>
<feature type="domain" description="Alanine racemase N-terminal" evidence="4">
    <location>
        <begin position="7"/>
        <end position="167"/>
    </location>
</feature>
<dbReference type="Pfam" id="PF01168">
    <property type="entry name" value="Ala_racemase_N"/>
    <property type="match status" value="1"/>
</dbReference>
<proteinExistence type="predicted"/>
<dbReference type="AlphaFoldDB" id="A0A382DW79"/>
<dbReference type="InterPro" id="IPR020622">
    <property type="entry name" value="Ala_racemase_pyridoxalP-BS"/>
</dbReference>
<dbReference type="GO" id="GO:0009252">
    <property type="term" value="P:peptidoglycan biosynthetic process"/>
    <property type="evidence" value="ECO:0007669"/>
    <property type="project" value="TreeGrafter"/>
</dbReference>
<evidence type="ECO:0000259" key="4">
    <source>
        <dbReference type="Pfam" id="PF01168"/>
    </source>
</evidence>
<reference evidence="5" key="1">
    <citation type="submission" date="2018-05" db="EMBL/GenBank/DDBJ databases">
        <authorList>
            <person name="Lanie J.A."/>
            <person name="Ng W.-L."/>
            <person name="Kazmierczak K.M."/>
            <person name="Andrzejewski T.M."/>
            <person name="Davidsen T.M."/>
            <person name="Wayne K.J."/>
            <person name="Tettelin H."/>
            <person name="Glass J.I."/>
            <person name="Rusch D."/>
            <person name="Podicherti R."/>
            <person name="Tsui H.-C.T."/>
            <person name="Winkler M.E."/>
        </authorList>
    </citation>
    <scope>NUCLEOTIDE SEQUENCE</scope>
</reference>
<evidence type="ECO:0000256" key="1">
    <source>
        <dbReference type="ARBA" id="ARBA00001933"/>
    </source>
</evidence>
<evidence type="ECO:0000256" key="3">
    <source>
        <dbReference type="ARBA" id="ARBA00023235"/>
    </source>
</evidence>
<dbReference type="GO" id="GO:0005829">
    <property type="term" value="C:cytosol"/>
    <property type="evidence" value="ECO:0007669"/>
    <property type="project" value="TreeGrafter"/>
</dbReference>
<dbReference type="PROSITE" id="PS00395">
    <property type="entry name" value="ALANINE_RACEMASE"/>
    <property type="match status" value="1"/>
</dbReference>
<dbReference type="Gene3D" id="3.20.20.10">
    <property type="entry name" value="Alanine racemase"/>
    <property type="match status" value="1"/>
</dbReference>
<dbReference type="PANTHER" id="PTHR30511">
    <property type="entry name" value="ALANINE RACEMASE"/>
    <property type="match status" value="1"/>
</dbReference>
<evidence type="ECO:0000256" key="2">
    <source>
        <dbReference type="ARBA" id="ARBA00022898"/>
    </source>
</evidence>
<feature type="non-terminal residue" evidence="5">
    <location>
        <position position="173"/>
    </location>
</feature>
<dbReference type="EMBL" id="UINC01041067">
    <property type="protein sequence ID" value="SVB41827.1"/>
    <property type="molecule type" value="Genomic_DNA"/>
</dbReference>
<dbReference type="PANTHER" id="PTHR30511:SF0">
    <property type="entry name" value="ALANINE RACEMASE, CATABOLIC-RELATED"/>
    <property type="match status" value="1"/>
</dbReference>
<comment type="cofactor">
    <cofactor evidence="1">
        <name>pyridoxal 5'-phosphate</name>
        <dbReference type="ChEBI" id="CHEBI:597326"/>
    </cofactor>
</comment>
<dbReference type="GO" id="GO:0030632">
    <property type="term" value="P:D-alanine biosynthetic process"/>
    <property type="evidence" value="ECO:0007669"/>
    <property type="project" value="TreeGrafter"/>
</dbReference>
<dbReference type="GO" id="GO:0030170">
    <property type="term" value="F:pyridoxal phosphate binding"/>
    <property type="evidence" value="ECO:0007669"/>
    <property type="project" value="TreeGrafter"/>
</dbReference>
<organism evidence="5">
    <name type="scientific">marine metagenome</name>
    <dbReference type="NCBI Taxonomy" id="408172"/>
    <lineage>
        <taxon>unclassified sequences</taxon>
        <taxon>metagenomes</taxon>
        <taxon>ecological metagenomes</taxon>
    </lineage>
</organism>
<dbReference type="FunFam" id="3.20.20.10:FF:000002">
    <property type="entry name" value="Alanine racemase"/>
    <property type="match status" value="1"/>
</dbReference>
<dbReference type="SUPFAM" id="SSF51419">
    <property type="entry name" value="PLP-binding barrel"/>
    <property type="match status" value="1"/>
</dbReference>
<protein>
    <recommendedName>
        <fullName evidence="4">Alanine racemase N-terminal domain-containing protein</fullName>
    </recommendedName>
</protein>